<proteinExistence type="predicted"/>
<name>A0ACB8EPA3_9SAUR</name>
<comment type="caution">
    <text evidence="1">The sequence shown here is derived from an EMBL/GenBank/DDBJ whole genome shotgun (WGS) entry which is preliminary data.</text>
</comment>
<dbReference type="EMBL" id="CM037620">
    <property type="protein sequence ID" value="KAH7994579.1"/>
    <property type="molecule type" value="Genomic_DNA"/>
</dbReference>
<gene>
    <name evidence="1" type="ORF">K3G42_010304</name>
</gene>
<reference evidence="1" key="1">
    <citation type="submission" date="2021-08" db="EMBL/GenBank/DDBJ databases">
        <title>The first chromosome-level gecko genome reveals the dynamic sex chromosomes of Neotropical dwarf geckos (Sphaerodactylidae: Sphaerodactylus).</title>
        <authorList>
            <person name="Pinto B.J."/>
            <person name="Keating S.E."/>
            <person name="Gamble T."/>
        </authorList>
    </citation>
    <scope>NUCLEOTIDE SEQUENCE</scope>
    <source>
        <strain evidence="1">TG3544</strain>
    </source>
</reference>
<dbReference type="Proteomes" id="UP000827872">
    <property type="component" value="Linkage Group LG07"/>
</dbReference>
<sequence>MEVSLSPTSYDSSWILIDGEMRKTALLNSGSGLAPEYDKDGLFHHHQKACNLSQVILQWFFPLLSPLELAPCHQFSRQEGLLCCRLFRQWDRPCSPHIHH</sequence>
<organism evidence="1 2">
    <name type="scientific">Sphaerodactylus townsendi</name>
    <dbReference type="NCBI Taxonomy" id="933632"/>
    <lineage>
        <taxon>Eukaryota</taxon>
        <taxon>Metazoa</taxon>
        <taxon>Chordata</taxon>
        <taxon>Craniata</taxon>
        <taxon>Vertebrata</taxon>
        <taxon>Euteleostomi</taxon>
        <taxon>Lepidosauria</taxon>
        <taxon>Squamata</taxon>
        <taxon>Bifurcata</taxon>
        <taxon>Gekkota</taxon>
        <taxon>Sphaerodactylidae</taxon>
        <taxon>Sphaerodactylus</taxon>
    </lineage>
</organism>
<evidence type="ECO:0000313" key="1">
    <source>
        <dbReference type="EMBL" id="KAH7994579.1"/>
    </source>
</evidence>
<evidence type="ECO:0000313" key="2">
    <source>
        <dbReference type="Proteomes" id="UP000827872"/>
    </source>
</evidence>
<keyword evidence="2" id="KW-1185">Reference proteome</keyword>
<protein>
    <submittedName>
        <fullName evidence="1">Uncharacterized protein</fullName>
    </submittedName>
</protein>
<accession>A0ACB8EPA3</accession>